<evidence type="ECO:0000313" key="1">
    <source>
        <dbReference type="EMBL" id="KAB7495521.1"/>
    </source>
</evidence>
<comment type="caution">
    <text evidence="1">The sequence shown here is derived from an EMBL/GenBank/DDBJ whole genome shotgun (WGS) entry which is preliminary data.</text>
</comment>
<proteinExistence type="predicted"/>
<organism evidence="1 2">
    <name type="scientific">Armadillidium nasatum</name>
    <dbReference type="NCBI Taxonomy" id="96803"/>
    <lineage>
        <taxon>Eukaryota</taxon>
        <taxon>Metazoa</taxon>
        <taxon>Ecdysozoa</taxon>
        <taxon>Arthropoda</taxon>
        <taxon>Crustacea</taxon>
        <taxon>Multicrustacea</taxon>
        <taxon>Malacostraca</taxon>
        <taxon>Eumalacostraca</taxon>
        <taxon>Peracarida</taxon>
        <taxon>Isopoda</taxon>
        <taxon>Oniscidea</taxon>
        <taxon>Crinocheta</taxon>
        <taxon>Armadillidiidae</taxon>
        <taxon>Armadillidium</taxon>
    </lineage>
</organism>
<dbReference type="Proteomes" id="UP000326759">
    <property type="component" value="Unassembled WGS sequence"/>
</dbReference>
<dbReference type="EMBL" id="SEYY01022485">
    <property type="protein sequence ID" value="KAB7495521.1"/>
    <property type="molecule type" value="Genomic_DNA"/>
</dbReference>
<dbReference type="OrthoDB" id="10469132at2759"/>
<evidence type="ECO:0000313" key="2">
    <source>
        <dbReference type="Proteomes" id="UP000326759"/>
    </source>
</evidence>
<name>A0A5N5SN76_9CRUS</name>
<keyword evidence="2" id="KW-1185">Reference proteome</keyword>
<accession>A0A5N5SN76</accession>
<protein>
    <submittedName>
        <fullName evidence="1">Uncharacterized protein</fullName>
    </submittedName>
</protein>
<reference evidence="1 2" key="1">
    <citation type="journal article" date="2019" name="PLoS Biol.">
        <title>Sex chromosomes control vertical transmission of feminizing Wolbachia symbionts in an isopod.</title>
        <authorList>
            <person name="Becking T."/>
            <person name="Chebbi M.A."/>
            <person name="Giraud I."/>
            <person name="Moumen B."/>
            <person name="Laverre T."/>
            <person name="Caubet Y."/>
            <person name="Peccoud J."/>
            <person name="Gilbert C."/>
            <person name="Cordaux R."/>
        </authorList>
    </citation>
    <scope>NUCLEOTIDE SEQUENCE [LARGE SCALE GENOMIC DNA]</scope>
    <source>
        <strain evidence="1">ANa2</strain>
        <tissue evidence="1">Whole body excluding digestive tract and cuticle</tissue>
    </source>
</reference>
<sequence length="200" mass="23147">MPSREKSFNPFFKLDLLKLIRTKHISVFIKVVGHETIRVIALENMKLCVRVGFLIILALICKGEKEDKNDRQKRLIIAKYRTWTNVMVTTTTVLKPYTCQLANPNAISCKKRRRKRALKLFNVESENYLNEDLNPSSKIAVENIDKKSMSNRVGRLKIIFWSTVTSQYTITSTNEENYVKPISSNTDSSKEYKTIPKLNT</sequence>
<gene>
    <name evidence="1" type="ORF">Anas_06200</name>
</gene>
<dbReference type="AlphaFoldDB" id="A0A5N5SN76"/>